<evidence type="ECO:0000256" key="4">
    <source>
        <dbReference type="ARBA" id="ARBA00023163"/>
    </source>
</evidence>
<dbReference type="PANTHER" id="PTHR24567:SF26">
    <property type="entry name" value="REGULATORY PROTEIN YEIL"/>
    <property type="match status" value="1"/>
</dbReference>
<dbReference type="Pfam" id="PF00027">
    <property type="entry name" value="cNMP_binding"/>
    <property type="match status" value="1"/>
</dbReference>
<dbReference type="SMART" id="SM00100">
    <property type="entry name" value="cNMP"/>
    <property type="match status" value="1"/>
</dbReference>
<dbReference type="CDD" id="cd00038">
    <property type="entry name" value="CAP_ED"/>
    <property type="match status" value="1"/>
</dbReference>
<proteinExistence type="predicted"/>
<keyword evidence="4" id="KW-0804">Transcription</keyword>
<feature type="domain" description="Cyclic nucleotide-binding" evidence="5">
    <location>
        <begin position="10"/>
        <end position="135"/>
    </location>
</feature>
<dbReference type="InterPro" id="IPR000595">
    <property type="entry name" value="cNMP-bd_dom"/>
</dbReference>
<keyword evidence="2" id="KW-0238">DNA-binding</keyword>
<dbReference type="InterPro" id="IPR036388">
    <property type="entry name" value="WH-like_DNA-bd_sf"/>
</dbReference>
<evidence type="ECO:0000256" key="3">
    <source>
        <dbReference type="ARBA" id="ARBA00023159"/>
    </source>
</evidence>
<dbReference type="Gene3D" id="1.10.10.10">
    <property type="entry name" value="Winged helix-like DNA-binding domain superfamily/Winged helix DNA-binding domain"/>
    <property type="match status" value="1"/>
</dbReference>
<dbReference type="PANTHER" id="PTHR24567">
    <property type="entry name" value="CRP FAMILY TRANSCRIPTIONAL REGULATORY PROTEIN"/>
    <property type="match status" value="1"/>
</dbReference>
<evidence type="ECO:0000256" key="2">
    <source>
        <dbReference type="ARBA" id="ARBA00023125"/>
    </source>
</evidence>
<evidence type="ECO:0000259" key="5">
    <source>
        <dbReference type="PROSITE" id="PS50042"/>
    </source>
</evidence>
<dbReference type="SUPFAM" id="SSF51206">
    <property type="entry name" value="cAMP-binding domain-like"/>
    <property type="match status" value="1"/>
</dbReference>
<keyword evidence="3" id="KW-0010">Activator</keyword>
<reference evidence="6 7" key="1">
    <citation type="submission" date="2023-06" db="EMBL/GenBank/DDBJ databases">
        <title>Paenibacillus polygonum sp. nov., an endophytic bacterium, isolated from Polygonum lapathifolium L. in Nanji Wetland National Nature Reserve, South of Poyang Lake, Jiangxi Province, China.</title>
        <authorList>
            <person name="Yu Z."/>
        </authorList>
    </citation>
    <scope>NUCLEOTIDE SEQUENCE [LARGE SCALE GENOMIC DNA]</scope>
    <source>
        <strain evidence="6 7">C31</strain>
    </source>
</reference>
<dbReference type="InterPro" id="IPR014710">
    <property type="entry name" value="RmlC-like_jellyroll"/>
</dbReference>
<dbReference type="InterPro" id="IPR050397">
    <property type="entry name" value="Env_Response_Regulators"/>
</dbReference>
<sequence length="232" mass="26954">MRITDNQPLIYSYLEKMNLHEFFSIEDLNKIRLCSFEKGENMISEGEPLKEMFFLVEGKVKVYTLTSEDKRLIIRFQKNPAMLGDIEFANEEAAMNSVEASTECIALRISYKNLKEIIGDNPSFLLRLLKSIAQKFRTKTNFTTFLVLYPVEVRFASYLLSISTDSMGNLFREEMKNSSLIEIADTIGTSYRHLNRVIQKLCNQQIIERIDGTVHIKNINKLRKLAKDNIYE</sequence>
<protein>
    <submittedName>
        <fullName evidence="6">Cyclic nucleotide-binding domain-containing protein</fullName>
    </submittedName>
</protein>
<organism evidence="6 7">
    <name type="scientific">Paenibacillus polygoni</name>
    <dbReference type="NCBI Taxonomy" id="3050112"/>
    <lineage>
        <taxon>Bacteria</taxon>
        <taxon>Bacillati</taxon>
        <taxon>Bacillota</taxon>
        <taxon>Bacilli</taxon>
        <taxon>Bacillales</taxon>
        <taxon>Paenibacillaceae</taxon>
        <taxon>Paenibacillus</taxon>
    </lineage>
</organism>
<dbReference type="Proteomes" id="UP001236415">
    <property type="component" value="Chromosome"/>
</dbReference>
<dbReference type="RefSeq" id="WP_285746838.1">
    <property type="nucleotide sequence ID" value="NZ_CP127162.1"/>
</dbReference>
<keyword evidence="7" id="KW-1185">Reference proteome</keyword>
<accession>A0ABY8X534</accession>
<name>A0ABY8X534_9BACL</name>
<dbReference type="InterPro" id="IPR036390">
    <property type="entry name" value="WH_DNA-bd_sf"/>
</dbReference>
<dbReference type="PROSITE" id="PS50042">
    <property type="entry name" value="CNMP_BINDING_3"/>
    <property type="match status" value="1"/>
</dbReference>
<dbReference type="InterPro" id="IPR012318">
    <property type="entry name" value="HTH_CRP"/>
</dbReference>
<dbReference type="Gene3D" id="2.60.120.10">
    <property type="entry name" value="Jelly Rolls"/>
    <property type="match status" value="1"/>
</dbReference>
<dbReference type="SUPFAM" id="SSF46785">
    <property type="entry name" value="Winged helix' DNA-binding domain"/>
    <property type="match status" value="1"/>
</dbReference>
<evidence type="ECO:0000256" key="1">
    <source>
        <dbReference type="ARBA" id="ARBA00023015"/>
    </source>
</evidence>
<gene>
    <name evidence="6" type="ORF">QPK24_05480</name>
</gene>
<keyword evidence="1" id="KW-0805">Transcription regulation</keyword>
<dbReference type="EMBL" id="CP127162">
    <property type="protein sequence ID" value="WIV20158.1"/>
    <property type="molecule type" value="Genomic_DNA"/>
</dbReference>
<evidence type="ECO:0000313" key="6">
    <source>
        <dbReference type="EMBL" id="WIV20158.1"/>
    </source>
</evidence>
<evidence type="ECO:0000313" key="7">
    <source>
        <dbReference type="Proteomes" id="UP001236415"/>
    </source>
</evidence>
<dbReference type="Pfam" id="PF13545">
    <property type="entry name" value="HTH_Crp_2"/>
    <property type="match status" value="1"/>
</dbReference>
<dbReference type="InterPro" id="IPR018490">
    <property type="entry name" value="cNMP-bd_dom_sf"/>
</dbReference>